<dbReference type="EMBL" id="JAKIXB020000008">
    <property type="protein sequence ID" value="KAL1605958.1"/>
    <property type="molecule type" value="Genomic_DNA"/>
</dbReference>
<feature type="compositionally biased region" description="Polar residues" evidence="1">
    <location>
        <begin position="191"/>
        <end position="203"/>
    </location>
</feature>
<accession>A0ABR3RNV7</accession>
<dbReference type="Proteomes" id="UP001521222">
    <property type="component" value="Unassembled WGS sequence"/>
</dbReference>
<proteinExistence type="predicted"/>
<evidence type="ECO:0000256" key="1">
    <source>
        <dbReference type="SAM" id="MobiDB-lite"/>
    </source>
</evidence>
<feature type="compositionally biased region" description="Low complexity" evidence="1">
    <location>
        <begin position="211"/>
        <end position="226"/>
    </location>
</feature>
<protein>
    <submittedName>
        <fullName evidence="2">Uncharacterized protein</fullName>
    </submittedName>
</protein>
<sequence length="508" mass="56044">MVSDNQPLLLMNIPLEVRHHIFEYVAVRDAEPKKLLRYWFEKKEVKEKVAELAAKDPNAGAPRVVYEGDRFEQDEEHEEEDSDHADEEGEEDSSEDDNDDERDSDEDGDEEDSEEDDEEEASEDEDEETEENYADMDETDSTAAPVFTAPATPPIGQSTVASTSPVPTQTAATSAQTSATASTPADAILANSAQNPASTTAPQTEGDYPEAIANATAKANGAALQAPSNDAAVSVQAHNADEGHGRDADVDMNDDGDESRDAADGAVEEDGNHDEEEQNYNEEGDRDSDEESDEDDDEGMADEDPPLPAPVITAHRKWRHIPQFMRITHCPPPVELLLTSKQLNTEAKSWFYDVAVLRIDATASFAHTSFFEEAFSQITEAAFSPMEDIRKVEVAFVWDSTWLRSDKADCAGAIFPALLRQRASFVVGILQQAPNLSEVLIHWHDSAEDEESVDLMNDVLIGFLGLQADVKVEPHYIAADAKPYRKSVAGRRRVEFQNIVDNGLDRLF</sequence>
<evidence type="ECO:0000313" key="2">
    <source>
        <dbReference type="EMBL" id="KAL1605958.1"/>
    </source>
</evidence>
<evidence type="ECO:0000313" key="3">
    <source>
        <dbReference type="Proteomes" id="UP001521222"/>
    </source>
</evidence>
<reference evidence="2 3" key="1">
    <citation type="submission" date="2024-02" db="EMBL/GenBank/DDBJ databases">
        <title>De novo assembly and annotation of 12 fungi associated with fruit tree decline syndrome in Ontario, Canada.</title>
        <authorList>
            <person name="Sulman M."/>
            <person name="Ellouze W."/>
            <person name="Ilyukhin E."/>
        </authorList>
    </citation>
    <scope>NUCLEOTIDE SEQUENCE [LARGE SCALE GENOMIC DNA]</scope>
    <source>
        <strain evidence="2 3">M97-236</strain>
    </source>
</reference>
<feature type="region of interest" description="Disordered" evidence="1">
    <location>
        <begin position="51"/>
        <end position="310"/>
    </location>
</feature>
<organism evidence="2 3">
    <name type="scientific">Nothophoma quercina</name>
    <dbReference type="NCBI Taxonomy" id="749835"/>
    <lineage>
        <taxon>Eukaryota</taxon>
        <taxon>Fungi</taxon>
        <taxon>Dikarya</taxon>
        <taxon>Ascomycota</taxon>
        <taxon>Pezizomycotina</taxon>
        <taxon>Dothideomycetes</taxon>
        <taxon>Pleosporomycetidae</taxon>
        <taxon>Pleosporales</taxon>
        <taxon>Pleosporineae</taxon>
        <taxon>Didymellaceae</taxon>
        <taxon>Nothophoma</taxon>
    </lineage>
</organism>
<feature type="compositionally biased region" description="Basic and acidic residues" evidence="1">
    <location>
        <begin position="239"/>
        <end position="249"/>
    </location>
</feature>
<feature type="compositionally biased region" description="Acidic residues" evidence="1">
    <location>
        <begin position="72"/>
        <end position="140"/>
    </location>
</feature>
<comment type="caution">
    <text evidence="2">The sequence shown here is derived from an EMBL/GenBank/DDBJ whole genome shotgun (WGS) entry which is preliminary data.</text>
</comment>
<name>A0ABR3RNV7_9PLEO</name>
<feature type="compositionally biased region" description="Low complexity" evidence="1">
    <location>
        <begin position="161"/>
        <end position="185"/>
    </location>
</feature>
<feature type="compositionally biased region" description="Acidic residues" evidence="1">
    <location>
        <begin position="266"/>
        <end position="305"/>
    </location>
</feature>
<gene>
    <name evidence="2" type="ORF">SLS59_003081</name>
</gene>
<keyword evidence="3" id="KW-1185">Reference proteome</keyword>